<dbReference type="EMBL" id="AWXU01000020">
    <property type="protein sequence ID" value="KFN50383.1"/>
    <property type="molecule type" value="Genomic_DNA"/>
</dbReference>
<dbReference type="CDD" id="cd00165">
    <property type="entry name" value="S4"/>
    <property type="match status" value="1"/>
</dbReference>
<dbReference type="GO" id="GO:0034605">
    <property type="term" value="P:cellular response to heat"/>
    <property type="evidence" value="ECO:0007669"/>
    <property type="project" value="InterPro"/>
</dbReference>
<dbReference type="PIRSF" id="PIRSF016821">
    <property type="entry name" value="HSP15"/>
    <property type="match status" value="1"/>
</dbReference>
<protein>
    <recommendedName>
        <fullName evidence="4">Heat shock protein 15</fullName>
    </recommendedName>
</protein>
<dbReference type="PROSITE" id="PS50889">
    <property type="entry name" value="S4"/>
    <property type="match status" value="1"/>
</dbReference>
<feature type="domain" description="RNA-binding S4" evidence="6">
    <location>
        <begin position="11"/>
        <end position="72"/>
    </location>
</feature>
<organism evidence="7 8">
    <name type="scientific">Arenimonas composti TR7-09 = DSM 18010</name>
    <dbReference type="NCBI Taxonomy" id="1121013"/>
    <lineage>
        <taxon>Bacteria</taxon>
        <taxon>Pseudomonadati</taxon>
        <taxon>Pseudomonadota</taxon>
        <taxon>Gammaproteobacteria</taxon>
        <taxon>Lysobacterales</taxon>
        <taxon>Lysobacteraceae</taxon>
        <taxon>Arenimonas</taxon>
    </lineage>
</organism>
<dbReference type="Proteomes" id="UP000029391">
    <property type="component" value="Unassembled WGS sequence"/>
</dbReference>
<evidence type="ECO:0000256" key="2">
    <source>
        <dbReference type="ARBA" id="ARBA00022884"/>
    </source>
</evidence>
<feature type="compositionally biased region" description="Low complexity" evidence="5">
    <location>
        <begin position="98"/>
        <end position="109"/>
    </location>
</feature>
<dbReference type="SMART" id="SM00363">
    <property type="entry name" value="S4"/>
    <property type="match status" value="1"/>
</dbReference>
<dbReference type="RefSeq" id="WP_026817746.1">
    <property type="nucleotide sequence ID" value="NZ_AWXU01000020.1"/>
</dbReference>
<dbReference type="GO" id="GO:0003677">
    <property type="term" value="F:DNA binding"/>
    <property type="evidence" value="ECO:0007669"/>
    <property type="project" value="UniProtKB-KW"/>
</dbReference>
<gene>
    <name evidence="7" type="ORF">P873_06835</name>
</gene>
<sequence length="135" mass="14775">MTEHPEPNPGVRLDLWLWAARFFRTRGLAKQAIETHRVEIGGQAGKPSRAVRVGDRLRVRRGDDVFEIDVLGLSDQRGPAPVAQGLYAETAESKAAREAAAAQRRATATGYRPPAGKPDKRARRLIQALGDLDAL</sequence>
<keyword evidence="2 4" id="KW-0694">RNA-binding</keyword>
<dbReference type="OrthoDB" id="9797176at2"/>
<dbReference type="SUPFAM" id="SSF55174">
    <property type="entry name" value="Alpha-L RNA-binding motif"/>
    <property type="match status" value="1"/>
</dbReference>
<reference evidence="7 8" key="1">
    <citation type="submission" date="2013-09" db="EMBL/GenBank/DDBJ databases">
        <title>Genome sequencing of Arenimonas composti.</title>
        <authorList>
            <person name="Chen F."/>
            <person name="Wang G."/>
        </authorList>
    </citation>
    <scope>NUCLEOTIDE SEQUENCE [LARGE SCALE GENOMIC DNA]</scope>
    <source>
        <strain evidence="7 8">TR7-09</strain>
    </source>
</reference>
<proteinExistence type="inferred from homology"/>
<keyword evidence="3 4" id="KW-0238">DNA-binding</keyword>
<dbReference type="InterPro" id="IPR002942">
    <property type="entry name" value="S4_RNA-bd"/>
</dbReference>
<comment type="caution">
    <text evidence="7">The sequence shown here is derived from an EMBL/GenBank/DDBJ whole genome shotgun (WGS) entry which is preliminary data.</text>
</comment>
<keyword evidence="8" id="KW-1185">Reference proteome</keyword>
<dbReference type="AlphaFoldDB" id="A0A091BCI7"/>
<dbReference type="InterPro" id="IPR036986">
    <property type="entry name" value="S4_RNA-bd_sf"/>
</dbReference>
<dbReference type="Pfam" id="PF01479">
    <property type="entry name" value="S4"/>
    <property type="match status" value="1"/>
</dbReference>
<evidence type="ECO:0000256" key="1">
    <source>
        <dbReference type="ARBA" id="ARBA00008396"/>
    </source>
</evidence>
<name>A0A091BCI7_9GAMM</name>
<evidence type="ECO:0000256" key="3">
    <source>
        <dbReference type="ARBA" id="ARBA00023125"/>
    </source>
</evidence>
<comment type="similarity">
    <text evidence="1 4">Belongs to the HSP15 family.</text>
</comment>
<dbReference type="STRING" id="1121013.GCA_000426365_01898"/>
<accession>A0A091BCI7</accession>
<evidence type="ECO:0000256" key="4">
    <source>
        <dbReference type="PIRNR" id="PIRNR016821"/>
    </source>
</evidence>
<dbReference type="InterPro" id="IPR025708">
    <property type="entry name" value="HSP15"/>
</dbReference>
<dbReference type="GO" id="GO:0003727">
    <property type="term" value="F:single-stranded RNA binding"/>
    <property type="evidence" value="ECO:0007669"/>
    <property type="project" value="InterPro"/>
</dbReference>
<dbReference type="GO" id="GO:0043023">
    <property type="term" value="F:ribosomal large subunit binding"/>
    <property type="evidence" value="ECO:0007669"/>
    <property type="project" value="InterPro"/>
</dbReference>
<dbReference type="eggNOG" id="COG1188">
    <property type="taxonomic scope" value="Bacteria"/>
</dbReference>
<evidence type="ECO:0000313" key="7">
    <source>
        <dbReference type="EMBL" id="KFN50383.1"/>
    </source>
</evidence>
<evidence type="ECO:0000256" key="5">
    <source>
        <dbReference type="SAM" id="MobiDB-lite"/>
    </source>
</evidence>
<dbReference type="Gene3D" id="3.10.290.10">
    <property type="entry name" value="RNA-binding S4 domain"/>
    <property type="match status" value="1"/>
</dbReference>
<feature type="region of interest" description="Disordered" evidence="5">
    <location>
        <begin position="93"/>
        <end position="121"/>
    </location>
</feature>
<evidence type="ECO:0000313" key="8">
    <source>
        <dbReference type="Proteomes" id="UP000029391"/>
    </source>
</evidence>
<evidence type="ECO:0000259" key="6">
    <source>
        <dbReference type="SMART" id="SM00363"/>
    </source>
</evidence>